<dbReference type="Gene3D" id="3.60.15.10">
    <property type="entry name" value="Ribonuclease Z/Hydroxyacylglutathione hydrolase-like"/>
    <property type="match status" value="1"/>
</dbReference>
<dbReference type="AlphaFoldDB" id="A0A7K1U234"/>
<dbReference type="InterPro" id="IPR050114">
    <property type="entry name" value="UPF0173_UPF0282_UlaG_hydrolase"/>
</dbReference>
<dbReference type="SUPFAM" id="SSF56281">
    <property type="entry name" value="Metallo-hydrolase/oxidoreductase"/>
    <property type="match status" value="1"/>
</dbReference>
<reference evidence="3 4" key="1">
    <citation type="submission" date="2019-12" db="EMBL/GenBank/DDBJ databases">
        <title>Chitinophaga sp. strain ysch24 (GDMCC 1.1355), whole genome shotgun sequence.</title>
        <authorList>
            <person name="Zhang X."/>
        </authorList>
    </citation>
    <scope>NUCLEOTIDE SEQUENCE [LARGE SCALE GENOMIC DNA]</scope>
    <source>
        <strain evidence="4">ysch24</strain>
    </source>
</reference>
<protein>
    <submittedName>
        <fullName evidence="3">MBL fold metallo-hydrolase</fullName>
    </submittedName>
</protein>
<evidence type="ECO:0000313" key="4">
    <source>
        <dbReference type="Proteomes" id="UP000461730"/>
    </source>
</evidence>
<dbReference type="EMBL" id="WRXN01000003">
    <property type="protein sequence ID" value="MVT08419.1"/>
    <property type="molecule type" value="Genomic_DNA"/>
</dbReference>
<dbReference type="InterPro" id="IPR001279">
    <property type="entry name" value="Metallo-B-lactamas"/>
</dbReference>
<keyword evidence="3" id="KW-0378">Hydrolase</keyword>
<proteinExistence type="predicted"/>
<organism evidence="3 4">
    <name type="scientific">Chitinophaga tropicalis</name>
    <dbReference type="NCBI Taxonomy" id="2683588"/>
    <lineage>
        <taxon>Bacteria</taxon>
        <taxon>Pseudomonadati</taxon>
        <taxon>Bacteroidota</taxon>
        <taxon>Chitinophagia</taxon>
        <taxon>Chitinophagales</taxon>
        <taxon>Chitinophagaceae</taxon>
        <taxon>Chitinophaga</taxon>
    </lineage>
</organism>
<dbReference type="Proteomes" id="UP000461730">
    <property type="component" value="Unassembled WGS sequence"/>
</dbReference>
<dbReference type="GO" id="GO:0016787">
    <property type="term" value="F:hydrolase activity"/>
    <property type="evidence" value="ECO:0007669"/>
    <property type="project" value="UniProtKB-KW"/>
</dbReference>
<dbReference type="InterPro" id="IPR041141">
    <property type="entry name" value="CmlA_N"/>
</dbReference>
<dbReference type="Pfam" id="PF12706">
    <property type="entry name" value="Lactamase_B_2"/>
    <property type="match status" value="1"/>
</dbReference>
<name>A0A7K1U234_9BACT</name>
<comment type="caution">
    <text evidence="3">The sequence shown here is derived from an EMBL/GenBank/DDBJ whole genome shotgun (WGS) entry which is preliminary data.</text>
</comment>
<dbReference type="RefSeq" id="WP_157305841.1">
    <property type="nucleotide sequence ID" value="NZ_WRXN01000003.1"/>
</dbReference>
<dbReference type="PANTHER" id="PTHR43546">
    <property type="entry name" value="UPF0173 METAL-DEPENDENT HYDROLASE MJ1163-RELATED"/>
    <property type="match status" value="1"/>
</dbReference>
<feature type="domain" description="Metallo-beta-lactamase" evidence="1">
    <location>
        <begin position="269"/>
        <end position="425"/>
    </location>
</feature>
<keyword evidence="4" id="KW-1185">Reference proteome</keyword>
<evidence type="ECO:0000313" key="3">
    <source>
        <dbReference type="EMBL" id="MVT08419.1"/>
    </source>
</evidence>
<evidence type="ECO:0000259" key="2">
    <source>
        <dbReference type="Pfam" id="PF18456"/>
    </source>
</evidence>
<sequence length="536" mass="61485">MTEKEVYLKPNVVFEPLVDKWYAWSHLISPATAAMNIVGRHLKIIDSYIDAPEVHAEAVRNPKLLGGPFMDIPEGRIEDVKQLREETVRKRANMLAFAEAVKQLDQMLATEAKGYGVEELYAKVPPLLKGYVELHYDRNGNPGFRFFESLLFESEYFDKSAQSLALWLTDNDHRPFCLSTPRLADSNILQLDIAFDNAAIDELAKMKRNPKPLSYIRDLLGITPRQEPLFETFFTEEPHPTYDKYTGDKIRMRYFGHACILIETKDVCILADPLISYYGYHSDVEHFSDADLPDVIDYVIITHNHQDHILFETLLPLRHKIRNIVVPRSKGGKLEDPDLKLMFNSIGFNNIIELDEMETVRFADATITGIPFTGEHSDMNILSKLCFLIRIGEFKLMFMADSRILEPGLYTHVHDVIGDVDVIFLGMECHGAPLSWLYGPLLTKKLPRDQDNSRRLSGSDCSRGMSLVNIFNPKEVYVYAMGQEPWIEFITSTKYTAESDPIIQSDRLVVECTERGIIAERLYGEKELLYEREVVF</sequence>
<dbReference type="Pfam" id="PF18456">
    <property type="entry name" value="CmlA_N"/>
    <property type="match status" value="1"/>
</dbReference>
<dbReference type="PANTHER" id="PTHR43546:SF4">
    <property type="entry name" value="UPF0282 PROTEIN MJ1629"/>
    <property type="match status" value="1"/>
</dbReference>
<feature type="domain" description="Diiron non-heme beta-hydroxylase N-terminal" evidence="2">
    <location>
        <begin position="7"/>
        <end position="238"/>
    </location>
</feature>
<evidence type="ECO:0000259" key="1">
    <source>
        <dbReference type="Pfam" id="PF12706"/>
    </source>
</evidence>
<accession>A0A7K1U234</accession>
<gene>
    <name evidence="3" type="ORF">GO493_09135</name>
</gene>
<dbReference type="InterPro" id="IPR036866">
    <property type="entry name" value="RibonucZ/Hydroxyglut_hydro"/>
</dbReference>